<dbReference type="GO" id="GO:0003697">
    <property type="term" value="F:single-stranded DNA binding"/>
    <property type="evidence" value="ECO:0007669"/>
    <property type="project" value="TreeGrafter"/>
</dbReference>
<reference evidence="7 8" key="1">
    <citation type="journal article" date="2015" name="Fungal Genet. Biol.">
        <title>Evolution of novel wood decay mechanisms in Agaricales revealed by the genome sequences of Fistulina hepatica and Cylindrobasidium torrendii.</title>
        <authorList>
            <person name="Floudas D."/>
            <person name="Held B.W."/>
            <person name="Riley R."/>
            <person name="Nagy L.G."/>
            <person name="Koehler G."/>
            <person name="Ransdell A.S."/>
            <person name="Younus H."/>
            <person name="Chow J."/>
            <person name="Chiniquy J."/>
            <person name="Lipzen A."/>
            <person name="Tritt A."/>
            <person name="Sun H."/>
            <person name="Haridas S."/>
            <person name="LaButti K."/>
            <person name="Ohm R.A."/>
            <person name="Kues U."/>
            <person name="Blanchette R.A."/>
            <person name="Grigoriev I.V."/>
            <person name="Minto R.E."/>
            <person name="Hibbett D.S."/>
        </authorList>
    </citation>
    <scope>NUCLEOTIDE SEQUENCE [LARGE SCALE GENOMIC DNA]</scope>
    <source>
        <strain evidence="7 8">FP15055 ss-10</strain>
    </source>
</reference>
<dbReference type="CDD" id="cd04478">
    <property type="entry name" value="RPA2_DBD_D"/>
    <property type="match status" value="1"/>
</dbReference>
<evidence type="ECO:0000259" key="6">
    <source>
        <dbReference type="Pfam" id="PF08784"/>
    </source>
</evidence>
<protein>
    <submittedName>
        <fullName evidence="7">Nucleic acid-binding protein</fullName>
    </submittedName>
</protein>
<dbReference type="GO" id="GO:0000781">
    <property type="term" value="C:chromosome, telomeric region"/>
    <property type="evidence" value="ECO:0007669"/>
    <property type="project" value="TreeGrafter"/>
</dbReference>
<accession>A0A0D7BPM5</accession>
<dbReference type="InterPro" id="IPR014892">
    <property type="entry name" value="RPA_C"/>
</dbReference>
<keyword evidence="4" id="KW-0539">Nucleus</keyword>
<evidence type="ECO:0000256" key="3">
    <source>
        <dbReference type="ARBA" id="ARBA00023125"/>
    </source>
</evidence>
<gene>
    <name evidence="7" type="ORF">CYLTODRAFT_418143</name>
</gene>
<name>A0A0D7BPM5_9AGAR</name>
<feature type="domain" description="Replication protein A C-terminal" evidence="6">
    <location>
        <begin position="180"/>
        <end position="268"/>
    </location>
</feature>
<proteinExistence type="inferred from homology"/>
<dbReference type="AlphaFoldDB" id="A0A0D7BPM5"/>
<dbReference type="Gene3D" id="1.10.10.10">
    <property type="entry name" value="Winged helix-like DNA-binding domain superfamily/Winged helix DNA-binding domain"/>
    <property type="match status" value="1"/>
</dbReference>
<evidence type="ECO:0000256" key="5">
    <source>
        <dbReference type="SAM" id="MobiDB-lite"/>
    </source>
</evidence>
<dbReference type="GO" id="GO:0006260">
    <property type="term" value="P:DNA replication"/>
    <property type="evidence" value="ECO:0007669"/>
    <property type="project" value="TreeGrafter"/>
</dbReference>
<dbReference type="InterPro" id="IPR040260">
    <property type="entry name" value="RFA2-like"/>
</dbReference>
<dbReference type="GO" id="GO:0005662">
    <property type="term" value="C:DNA replication factor A complex"/>
    <property type="evidence" value="ECO:0007669"/>
    <property type="project" value="TreeGrafter"/>
</dbReference>
<evidence type="ECO:0000256" key="2">
    <source>
        <dbReference type="ARBA" id="ARBA00007815"/>
    </source>
</evidence>
<keyword evidence="3" id="KW-0238">DNA-binding</keyword>
<dbReference type="InterPro" id="IPR012340">
    <property type="entry name" value="NA-bd_OB-fold"/>
</dbReference>
<dbReference type="Gene3D" id="2.40.50.140">
    <property type="entry name" value="Nucleic acid-binding proteins"/>
    <property type="match status" value="1"/>
</dbReference>
<organism evidence="7 8">
    <name type="scientific">Cylindrobasidium torrendii FP15055 ss-10</name>
    <dbReference type="NCBI Taxonomy" id="1314674"/>
    <lineage>
        <taxon>Eukaryota</taxon>
        <taxon>Fungi</taxon>
        <taxon>Dikarya</taxon>
        <taxon>Basidiomycota</taxon>
        <taxon>Agaricomycotina</taxon>
        <taxon>Agaricomycetes</taxon>
        <taxon>Agaricomycetidae</taxon>
        <taxon>Agaricales</taxon>
        <taxon>Marasmiineae</taxon>
        <taxon>Physalacriaceae</taxon>
        <taxon>Cylindrobasidium</taxon>
    </lineage>
</organism>
<keyword evidence="8" id="KW-1185">Reference proteome</keyword>
<dbReference type="PANTHER" id="PTHR13989">
    <property type="entry name" value="REPLICATION PROTEIN A-RELATED"/>
    <property type="match status" value="1"/>
</dbReference>
<feature type="region of interest" description="Disordered" evidence="5">
    <location>
        <begin position="1"/>
        <end position="39"/>
    </location>
</feature>
<dbReference type="PANTHER" id="PTHR13989:SF16">
    <property type="entry name" value="REPLICATION PROTEIN A2"/>
    <property type="match status" value="1"/>
</dbReference>
<evidence type="ECO:0000313" key="8">
    <source>
        <dbReference type="Proteomes" id="UP000054007"/>
    </source>
</evidence>
<evidence type="ECO:0000256" key="4">
    <source>
        <dbReference type="ARBA" id="ARBA00023242"/>
    </source>
</evidence>
<dbReference type="GO" id="GO:0000724">
    <property type="term" value="P:double-strand break repair via homologous recombination"/>
    <property type="evidence" value="ECO:0007669"/>
    <property type="project" value="TreeGrafter"/>
</dbReference>
<evidence type="ECO:0000313" key="7">
    <source>
        <dbReference type="EMBL" id="KIY72165.1"/>
    </source>
</evidence>
<dbReference type="InterPro" id="IPR036388">
    <property type="entry name" value="WH-like_DNA-bd_sf"/>
</dbReference>
<dbReference type="GO" id="GO:0035861">
    <property type="term" value="C:site of double-strand break"/>
    <property type="evidence" value="ECO:0007669"/>
    <property type="project" value="TreeGrafter"/>
</dbReference>
<comment type="similarity">
    <text evidence="2">Belongs to the replication factor A protein 2 family.</text>
</comment>
<dbReference type="OrthoDB" id="25571at2759"/>
<dbReference type="STRING" id="1314674.A0A0D7BPM5"/>
<dbReference type="Proteomes" id="UP000054007">
    <property type="component" value="Unassembled WGS sequence"/>
</dbReference>
<dbReference type="EMBL" id="KN880446">
    <property type="protein sequence ID" value="KIY72165.1"/>
    <property type="molecule type" value="Genomic_DNA"/>
</dbReference>
<dbReference type="SUPFAM" id="SSF50249">
    <property type="entry name" value="Nucleic acid-binding proteins"/>
    <property type="match status" value="1"/>
</dbReference>
<evidence type="ECO:0000256" key="1">
    <source>
        <dbReference type="ARBA" id="ARBA00004123"/>
    </source>
</evidence>
<dbReference type="GO" id="GO:0006289">
    <property type="term" value="P:nucleotide-excision repair"/>
    <property type="evidence" value="ECO:0007669"/>
    <property type="project" value="TreeGrafter"/>
</dbReference>
<comment type="subcellular location">
    <subcellularLocation>
        <location evidence="1">Nucleus</location>
    </subcellularLocation>
</comment>
<sequence>MSTDYYSGGGGGGGFLSTQNSPGGSQSGSPGGRMRSDASSALRPMKIAQLLKCVHAPDNEWRLDDVIIGNVTVVALVLDISKSATNTSYSIEDGSGTFEVRHWSEGGEEDEAKWGGVEKLMYVRVTGQLKAFGNKTYMNTNMPLHPILDYHEIIFHDLECISAYLHSVNGPPPVDGTPFTTPNAATAGAVSGESKSKSMSTAKWGKRPPLQLNILQYLSNHDDENGQAVGDIAVNVGESLSDPAVASRVSAALDALMDDGLIFTTTDDSTFKLA</sequence>
<dbReference type="Pfam" id="PF08784">
    <property type="entry name" value="RPA_C"/>
    <property type="match status" value="1"/>
</dbReference>